<evidence type="ECO:0000259" key="5">
    <source>
        <dbReference type="PROSITE" id="PS50931"/>
    </source>
</evidence>
<dbReference type="InterPro" id="IPR000847">
    <property type="entry name" value="LysR_HTH_N"/>
</dbReference>
<dbReference type="SUPFAM" id="SSF53850">
    <property type="entry name" value="Periplasmic binding protein-like II"/>
    <property type="match status" value="1"/>
</dbReference>
<sequence>MDTRLLTLFADTARLGSFAEAARLHDLDPSRVSRSIAQLEERLGLRLFQRTTRRLTLTEAGGLYLSRITPLLEEIDRAADEARAVTAGPHGTLRLTASVAFAQTCLVPLLPGLRAAYPDLAIELIASDARLDLVENRIDLAIRLGAVLEGDWITTKLMPTRYRVVATPGTPRSAAPGALAQIPCLLFTLPEFRNTWRFRDASGAETEVPVTGHITISNALALAEAARAGLGPALLADWLIAGDIAAGRLIDLFPDHEVTATSFDTAARALYPSRAYVPAKTRAVLDHLRAHLGPAGARRI</sequence>
<dbReference type="SUPFAM" id="SSF46785">
    <property type="entry name" value="Winged helix' DNA-binding domain"/>
    <property type="match status" value="1"/>
</dbReference>
<dbReference type="Gene3D" id="3.40.190.290">
    <property type="match status" value="1"/>
</dbReference>
<evidence type="ECO:0000313" key="6">
    <source>
        <dbReference type="EMBL" id="QPH55485.1"/>
    </source>
</evidence>
<dbReference type="PANTHER" id="PTHR30537">
    <property type="entry name" value="HTH-TYPE TRANSCRIPTIONAL REGULATOR"/>
    <property type="match status" value="1"/>
</dbReference>
<keyword evidence="4" id="KW-0804">Transcription</keyword>
<keyword evidence="3" id="KW-0238">DNA-binding</keyword>
<comment type="similarity">
    <text evidence="1">Belongs to the LysR transcriptional regulatory family.</text>
</comment>
<reference evidence="6 7" key="1">
    <citation type="submission" date="2020-11" db="EMBL/GenBank/DDBJ databases">
        <title>Description of Pontivivens ytuae sp. nov. isolated from deep sea sediment of Mariana Trench.</title>
        <authorList>
            <person name="Wang Z."/>
            <person name="Sun Q.-L."/>
            <person name="Xu X.-D."/>
            <person name="Tang Y.-Z."/>
            <person name="Zhang J."/>
        </authorList>
    </citation>
    <scope>NUCLEOTIDE SEQUENCE [LARGE SCALE GENOMIC DNA]</scope>
    <source>
        <strain evidence="6 7">MT2928</strain>
    </source>
</reference>
<dbReference type="FunFam" id="1.10.10.10:FF:000001">
    <property type="entry name" value="LysR family transcriptional regulator"/>
    <property type="match status" value="1"/>
</dbReference>
<gene>
    <name evidence="6" type="ORF">I0K15_07045</name>
</gene>
<protein>
    <submittedName>
        <fullName evidence="6">LysR family transcriptional regulator</fullName>
    </submittedName>
</protein>
<dbReference type="Pfam" id="PF00126">
    <property type="entry name" value="HTH_1"/>
    <property type="match status" value="1"/>
</dbReference>
<dbReference type="Gene3D" id="1.10.10.10">
    <property type="entry name" value="Winged helix-like DNA-binding domain superfamily/Winged helix DNA-binding domain"/>
    <property type="match status" value="1"/>
</dbReference>
<feature type="domain" description="HTH lysR-type" evidence="5">
    <location>
        <begin position="1"/>
        <end position="58"/>
    </location>
</feature>
<name>A0A7S9LVI9_9RHOB</name>
<dbReference type="EMBL" id="CP064942">
    <property type="protein sequence ID" value="QPH55485.1"/>
    <property type="molecule type" value="Genomic_DNA"/>
</dbReference>
<dbReference type="InterPro" id="IPR005119">
    <property type="entry name" value="LysR_subst-bd"/>
</dbReference>
<dbReference type="AlphaFoldDB" id="A0A7S9LVI9"/>
<organism evidence="6 7">
    <name type="scientific">Pontivivens ytuae</name>
    <dbReference type="NCBI Taxonomy" id="2789856"/>
    <lineage>
        <taxon>Bacteria</taxon>
        <taxon>Pseudomonadati</taxon>
        <taxon>Pseudomonadota</taxon>
        <taxon>Alphaproteobacteria</taxon>
        <taxon>Rhodobacterales</taxon>
        <taxon>Paracoccaceae</taxon>
        <taxon>Pontivivens</taxon>
    </lineage>
</organism>
<dbReference type="PANTHER" id="PTHR30537:SF5">
    <property type="entry name" value="HTH-TYPE TRANSCRIPTIONAL ACTIVATOR TTDR-RELATED"/>
    <property type="match status" value="1"/>
</dbReference>
<keyword evidence="7" id="KW-1185">Reference proteome</keyword>
<evidence type="ECO:0000256" key="3">
    <source>
        <dbReference type="ARBA" id="ARBA00023125"/>
    </source>
</evidence>
<dbReference type="Pfam" id="PF03466">
    <property type="entry name" value="LysR_substrate"/>
    <property type="match status" value="1"/>
</dbReference>
<dbReference type="RefSeq" id="WP_196104684.1">
    <property type="nucleotide sequence ID" value="NZ_CP064942.1"/>
</dbReference>
<dbReference type="Proteomes" id="UP000594800">
    <property type="component" value="Chromosome"/>
</dbReference>
<accession>A0A7S9LVI9</accession>
<dbReference type="PROSITE" id="PS50931">
    <property type="entry name" value="HTH_LYSR"/>
    <property type="match status" value="1"/>
</dbReference>
<proteinExistence type="inferred from homology"/>
<keyword evidence="2" id="KW-0805">Transcription regulation</keyword>
<dbReference type="InterPro" id="IPR058163">
    <property type="entry name" value="LysR-type_TF_proteobact-type"/>
</dbReference>
<dbReference type="GO" id="GO:0003677">
    <property type="term" value="F:DNA binding"/>
    <property type="evidence" value="ECO:0007669"/>
    <property type="project" value="UniProtKB-KW"/>
</dbReference>
<dbReference type="InterPro" id="IPR036390">
    <property type="entry name" value="WH_DNA-bd_sf"/>
</dbReference>
<dbReference type="GO" id="GO:0003700">
    <property type="term" value="F:DNA-binding transcription factor activity"/>
    <property type="evidence" value="ECO:0007669"/>
    <property type="project" value="InterPro"/>
</dbReference>
<evidence type="ECO:0000256" key="1">
    <source>
        <dbReference type="ARBA" id="ARBA00009437"/>
    </source>
</evidence>
<evidence type="ECO:0000313" key="7">
    <source>
        <dbReference type="Proteomes" id="UP000594800"/>
    </source>
</evidence>
<dbReference type="KEGG" id="poz:I0K15_07045"/>
<evidence type="ECO:0000256" key="2">
    <source>
        <dbReference type="ARBA" id="ARBA00023015"/>
    </source>
</evidence>
<dbReference type="InterPro" id="IPR036388">
    <property type="entry name" value="WH-like_DNA-bd_sf"/>
</dbReference>
<evidence type="ECO:0000256" key="4">
    <source>
        <dbReference type="ARBA" id="ARBA00023163"/>
    </source>
</evidence>
<dbReference type="CDD" id="cd08422">
    <property type="entry name" value="PBP2_CrgA_like"/>
    <property type="match status" value="1"/>
</dbReference>